<dbReference type="SUPFAM" id="SSF54427">
    <property type="entry name" value="NTF2-like"/>
    <property type="match status" value="1"/>
</dbReference>
<accession>A0A4Q0T041</accession>
<sequence>MTPRDEIEAMIAARGKCMARCDVEGMMRFYVEDCELITGEMPKRTGIASVGEFFRSMFDEGTVQASFVIEDLRIENTLAVFYARELLTVSLRSESSVDQYAMRHMAVLCREPDGWKFVRSMLTLEGPGLAETEI</sequence>
<dbReference type="EMBL" id="RDSM01000003">
    <property type="protein sequence ID" value="RXH54861.1"/>
    <property type="molecule type" value="Genomic_DNA"/>
</dbReference>
<keyword evidence="3" id="KW-1185">Reference proteome</keyword>
<reference evidence="3" key="2">
    <citation type="submission" date="2019-02" db="EMBL/GenBank/DDBJ databases">
        <title>Granulicella sibirica sp. nov., a psychrotolerant acidobacterium isolated from an organic soil layer in forested tundra, West Siberia.</title>
        <authorList>
            <person name="Oshkin I.Y."/>
            <person name="Kulichevskaya I.S."/>
            <person name="Rijpstra W.I.C."/>
            <person name="Sinninghe Damste J.S."/>
            <person name="Rakitin A.L."/>
            <person name="Ravin N.V."/>
            <person name="Dedysh S.N."/>
        </authorList>
    </citation>
    <scope>NUCLEOTIDE SEQUENCE [LARGE SCALE GENOMIC DNA]</scope>
    <source>
        <strain evidence="3">AF10</strain>
    </source>
</reference>
<dbReference type="InterPro" id="IPR032710">
    <property type="entry name" value="NTF2-like_dom_sf"/>
</dbReference>
<protein>
    <recommendedName>
        <fullName evidence="1">SnoaL-like domain-containing protein</fullName>
    </recommendedName>
</protein>
<organism evidence="2 3">
    <name type="scientific">Granulicella sibirica</name>
    <dbReference type="NCBI Taxonomy" id="2479048"/>
    <lineage>
        <taxon>Bacteria</taxon>
        <taxon>Pseudomonadati</taxon>
        <taxon>Acidobacteriota</taxon>
        <taxon>Terriglobia</taxon>
        <taxon>Terriglobales</taxon>
        <taxon>Acidobacteriaceae</taxon>
        <taxon>Granulicella</taxon>
    </lineage>
</organism>
<dbReference type="InterPro" id="IPR037401">
    <property type="entry name" value="SnoaL-like"/>
</dbReference>
<dbReference type="AlphaFoldDB" id="A0A4Q0T041"/>
<dbReference type="Gene3D" id="3.10.450.50">
    <property type="match status" value="1"/>
</dbReference>
<dbReference type="Pfam" id="PF13474">
    <property type="entry name" value="SnoaL_3"/>
    <property type="match status" value="1"/>
</dbReference>
<evidence type="ECO:0000313" key="2">
    <source>
        <dbReference type="EMBL" id="RXH54861.1"/>
    </source>
</evidence>
<dbReference type="RefSeq" id="WP_128914581.1">
    <property type="nucleotide sequence ID" value="NZ_RDSM01000003.1"/>
</dbReference>
<dbReference type="OrthoDB" id="8419963at2"/>
<feature type="domain" description="SnoaL-like" evidence="1">
    <location>
        <begin position="7"/>
        <end position="119"/>
    </location>
</feature>
<gene>
    <name evidence="2" type="ORF">GRAN_3965</name>
</gene>
<dbReference type="Proteomes" id="UP000289437">
    <property type="component" value="Unassembled WGS sequence"/>
</dbReference>
<evidence type="ECO:0000313" key="3">
    <source>
        <dbReference type="Proteomes" id="UP000289437"/>
    </source>
</evidence>
<name>A0A4Q0T041_9BACT</name>
<reference evidence="2 3" key="1">
    <citation type="submission" date="2018-11" db="EMBL/GenBank/DDBJ databases">
        <authorList>
            <person name="Mardanov A.V."/>
            <person name="Ravin N.V."/>
            <person name="Dedysh S.N."/>
        </authorList>
    </citation>
    <scope>NUCLEOTIDE SEQUENCE [LARGE SCALE GENOMIC DNA]</scope>
    <source>
        <strain evidence="2 3">AF10</strain>
    </source>
</reference>
<comment type="caution">
    <text evidence="2">The sequence shown here is derived from an EMBL/GenBank/DDBJ whole genome shotgun (WGS) entry which is preliminary data.</text>
</comment>
<proteinExistence type="predicted"/>
<evidence type="ECO:0000259" key="1">
    <source>
        <dbReference type="Pfam" id="PF13474"/>
    </source>
</evidence>